<dbReference type="STRING" id="1005945.SAMN05216561_104280"/>
<dbReference type="AlphaFoldDB" id="A0A1I3F984"/>
<keyword evidence="2" id="KW-1185">Reference proteome</keyword>
<evidence type="ECO:0008006" key="3">
    <source>
        <dbReference type="Google" id="ProtNLM"/>
    </source>
</evidence>
<evidence type="ECO:0000313" key="1">
    <source>
        <dbReference type="EMBL" id="SFI07746.1"/>
    </source>
</evidence>
<protein>
    <recommendedName>
        <fullName evidence="3">DUF1059 domain-containing protein</fullName>
    </recommendedName>
</protein>
<dbReference type="OrthoDB" id="5244574at2"/>
<name>A0A1I3F984_9ACTN</name>
<dbReference type="RefSeq" id="WP_091111660.1">
    <property type="nucleotide sequence ID" value="NZ_BKAF01000009.1"/>
</dbReference>
<accession>A0A1I3F984</accession>
<dbReference type="Proteomes" id="UP000198649">
    <property type="component" value="Unassembled WGS sequence"/>
</dbReference>
<reference evidence="1 2" key="1">
    <citation type="submission" date="2016-10" db="EMBL/GenBank/DDBJ databases">
        <authorList>
            <person name="de Groot N.N."/>
        </authorList>
    </citation>
    <scope>NUCLEOTIDE SEQUENCE [LARGE SCALE GENOMIC DNA]</scope>
    <source>
        <strain evidence="1 2">CGMCC 1.11156</strain>
    </source>
</reference>
<evidence type="ECO:0000313" key="2">
    <source>
        <dbReference type="Proteomes" id="UP000198649"/>
    </source>
</evidence>
<gene>
    <name evidence="1" type="ORF">SAMN05216561_104280</name>
</gene>
<sequence>MKTTLTCPCGTVIRGADEDDLVALTQAHLATEHPGRDYDRDSILFMAT</sequence>
<dbReference type="EMBL" id="FOQG01000004">
    <property type="protein sequence ID" value="SFI07746.1"/>
    <property type="molecule type" value="Genomic_DNA"/>
</dbReference>
<proteinExistence type="predicted"/>
<organism evidence="1 2">
    <name type="scientific">Nocardioides psychrotolerans</name>
    <dbReference type="NCBI Taxonomy" id="1005945"/>
    <lineage>
        <taxon>Bacteria</taxon>
        <taxon>Bacillati</taxon>
        <taxon>Actinomycetota</taxon>
        <taxon>Actinomycetes</taxon>
        <taxon>Propionibacteriales</taxon>
        <taxon>Nocardioidaceae</taxon>
        <taxon>Nocardioides</taxon>
    </lineage>
</organism>